<keyword evidence="2" id="KW-1185">Reference proteome</keyword>
<comment type="caution">
    <text evidence="1">The sequence shown here is derived from an EMBL/GenBank/DDBJ whole genome shotgun (WGS) entry which is preliminary data.</text>
</comment>
<proteinExistence type="predicted"/>
<reference evidence="1 2" key="1">
    <citation type="submission" date="2021-08" db="EMBL/GenBank/DDBJ databases">
        <title>Draft Genome Sequence of Phanerochaete sordida strain YK-624.</title>
        <authorList>
            <person name="Mori T."/>
            <person name="Dohra H."/>
            <person name="Suzuki T."/>
            <person name="Kawagishi H."/>
            <person name="Hirai H."/>
        </authorList>
    </citation>
    <scope>NUCLEOTIDE SEQUENCE [LARGE SCALE GENOMIC DNA]</scope>
    <source>
        <strain evidence="1 2">YK-624</strain>
    </source>
</reference>
<evidence type="ECO:0000313" key="1">
    <source>
        <dbReference type="EMBL" id="GJE99192.1"/>
    </source>
</evidence>
<accession>A0A9P3LMB7</accession>
<sequence>MYATTWGKLPKGTAADGTHLVAVGQVLAYARLGSALGALVRRIATAASTRACVTHRALRVEYHYAVGWNLYHQRAIS</sequence>
<gene>
    <name evidence="1" type="ORF">PsYK624_154410</name>
</gene>
<dbReference type="AlphaFoldDB" id="A0A9P3LMB7"/>
<dbReference type="EMBL" id="BPQB01000103">
    <property type="protein sequence ID" value="GJE99192.1"/>
    <property type="molecule type" value="Genomic_DNA"/>
</dbReference>
<protein>
    <submittedName>
        <fullName evidence="1">Uncharacterized protein</fullName>
    </submittedName>
</protein>
<evidence type="ECO:0000313" key="2">
    <source>
        <dbReference type="Proteomes" id="UP000703269"/>
    </source>
</evidence>
<dbReference type="Proteomes" id="UP000703269">
    <property type="component" value="Unassembled WGS sequence"/>
</dbReference>
<name>A0A9P3LMB7_9APHY</name>
<organism evidence="1 2">
    <name type="scientific">Phanerochaete sordida</name>
    <dbReference type="NCBI Taxonomy" id="48140"/>
    <lineage>
        <taxon>Eukaryota</taxon>
        <taxon>Fungi</taxon>
        <taxon>Dikarya</taxon>
        <taxon>Basidiomycota</taxon>
        <taxon>Agaricomycotina</taxon>
        <taxon>Agaricomycetes</taxon>
        <taxon>Polyporales</taxon>
        <taxon>Phanerochaetaceae</taxon>
        <taxon>Phanerochaete</taxon>
    </lineage>
</organism>